<dbReference type="SMART" id="SM00512">
    <property type="entry name" value="Skp1"/>
    <property type="match status" value="1"/>
</dbReference>
<dbReference type="RefSeq" id="XP_003111528.2">
    <property type="nucleotide sequence ID" value="XM_003111480.2"/>
</dbReference>
<evidence type="ECO:0008006" key="8">
    <source>
        <dbReference type="Google" id="ProtNLM"/>
    </source>
</evidence>
<dbReference type="InterPro" id="IPR016897">
    <property type="entry name" value="SKP1"/>
</dbReference>
<feature type="compositionally biased region" description="Acidic residues" evidence="3">
    <location>
        <begin position="11"/>
        <end position="45"/>
    </location>
</feature>
<dbReference type="InterPro" id="IPR011333">
    <property type="entry name" value="SKP1/BTB/POZ_sf"/>
</dbReference>
<evidence type="ECO:0000313" key="7">
    <source>
        <dbReference type="Proteomes" id="UP000483820"/>
    </source>
</evidence>
<feature type="domain" description="SKP1 component dimerisation" evidence="4">
    <location>
        <begin position="159"/>
        <end position="197"/>
    </location>
</feature>
<dbReference type="AlphaFoldDB" id="A0A6A5H402"/>
<dbReference type="InterPro" id="IPR016072">
    <property type="entry name" value="Skp1_comp_dimer"/>
</dbReference>
<comment type="caution">
    <text evidence="6">The sequence shown here is derived from an EMBL/GenBank/DDBJ whole genome shotgun (WGS) entry which is preliminary data.</text>
</comment>
<evidence type="ECO:0000256" key="2">
    <source>
        <dbReference type="ARBA" id="ARBA00022786"/>
    </source>
</evidence>
<dbReference type="Pfam" id="PF01466">
    <property type="entry name" value="Skp1"/>
    <property type="match status" value="1"/>
</dbReference>
<sequence>MSAEEGSIDVPSDDAPELDDTPEVEDAPVNDAGSEEYDTSEGNDAPEVDEVYYITLISMDQQEVRMSSDALCQSKALLNAVDGLQRAEKQLEVTVQIANITGTTLCQIVEWCEQHKGEPIPVDKESEHQPIYIPQWDKEFLDGCDLNELLPAAFELQIKRLLDYGCKAMALITKGKSLDELRDVFGIENDEEEDNEAAGLVN</sequence>
<evidence type="ECO:0000259" key="4">
    <source>
        <dbReference type="Pfam" id="PF01466"/>
    </source>
</evidence>
<feature type="domain" description="SKP1 component POZ" evidence="5">
    <location>
        <begin position="54"/>
        <end position="116"/>
    </location>
</feature>
<reference evidence="6 7" key="1">
    <citation type="submission" date="2019-12" db="EMBL/GenBank/DDBJ databases">
        <title>Chromosome-level assembly of the Caenorhabditis remanei genome.</title>
        <authorList>
            <person name="Teterina A.A."/>
            <person name="Willis J.H."/>
            <person name="Phillips P.C."/>
        </authorList>
    </citation>
    <scope>NUCLEOTIDE SEQUENCE [LARGE SCALE GENOMIC DNA]</scope>
    <source>
        <strain evidence="6 7">PX506</strain>
        <tissue evidence="6">Whole organism</tissue>
    </source>
</reference>
<feature type="region of interest" description="Disordered" evidence="3">
    <location>
        <begin position="1"/>
        <end position="45"/>
    </location>
</feature>
<dbReference type="Pfam" id="PF03931">
    <property type="entry name" value="Skp1_POZ"/>
    <property type="match status" value="1"/>
</dbReference>
<dbReference type="InterPro" id="IPR036296">
    <property type="entry name" value="SKP1-like_dim_sf"/>
</dbReference>
<name>A0A6A5H402_CAERE</name>
<dbReference type="FunFam" id="3.30.710.10:FF:000124">
    <property type="entry name" value="Protein CBG09126"/>
    <property type="match status" value="1"/>
</dbReference>
<dbReference type="GeneID" id="9812333"/>
<evidence type="ECO:0000313" key="6">
    <source>
        <dbReference type="EMBL" id="KAF1762590.1"/>
    </source>
</evidence>
<dbReference type="EMBL" id="WUAV01000003">
    <property type="protein sequence ID" value="KAF1762590.1"/>
    <property type="molecule type" value="Genomic_DNA"/>
</dbReference>
<dbReference type="KEGG" id="crq:GCK72_010852"/>
<dbReference type="SUPFAM" id="SSF81382">
    <property type="entry name" value="Skp1 dimerisation domain-like"/>
    <property type="match status" value="1"/>
</dbReference>
<keyword evidence="2" id="KW-0833">Ubl conjugation pathway</keyword>
<dbReference type="InterPro" id="IPR001232">
    <property type="entry name" value="SKP1-like"/>
</dbReference>
<proteinExistence type="inferred from homology"/>
<dbReference type="SUPFAM" id="SSF54695">
    <property type="entry name" value="POZ domain"/>
    <property type="match status" value="1"/>
</dbReference>
<accession>A0A6A5H402</accession>
<evidence type="ECO:0000256" key="3">
    <source>
        <dbReference type="SAM" id="MobiDB-lite"/>
    </source>
</evidence>
<evidence type="ECO:0000259" key="5">
    <source>
        <dbReference type="Pfam" id="PF03931"/>
    </source>
</evidence>
<dbReference type="PANTHER" id="PTHR11165">
    <property type="entry name" value="SKP1"/>
    <property type="match status" value="1"/>
</dbReference>
<organism evidence="6 7">
    <name type="scientific">Caenorhabditis remanei</name>
    <name type="common">Caenorhabditis vulgaris</name>
    <dbReference type="NCBI Taxonomy" id="31234"/>
    <lineage>
        <taxon>Eukaryota</taxon>
        <taxon>Metazoa</taxon>
        <taxon>Ecdysozoa</taxon>
        <taxon>Nematoda</taxon>
        <taxon>Chromadorea</taxon>
        <taxon>Rhabditida</taxon>
        <taxon>Rhabditina</taxon>
        <taxon>Rhabditomorpha</taxon>
        <taxon>Rhabditoidea</taxon>
        <taxon>Rhabditidae</taxon>
        <taxon>Peloderinae</taxon>
        <taxon>Caenorhabditis</taxon>
    </lineage>
</organism>
<evidence type="ECO:0000256" key="1">
    <source>
        <dbReference type="ARBA" id="ARBA00009993"/>
    </source>
</evidence>
<dbReference type="Gene3D" id="3.30.710.10">
    <property type="entry name" value="Potassium Channel Kv1.1, Chain A"/>
    <property type="match status" value="1"/>
</dbReference>
<dbReference type="Proteomes" id="UP000483820">
    <property type="component" value="Chromosome III"/>
</dbReference>
<dbReference type="CTD" id="9812333"/>
<dbReference type="GO" id="GO:0006511">
    <property type="term" value="P:ubiquitin-dependent protein catabolic process"/>
    <property type="evidence" value="ECO:0007669"/>
    <property type="project" value="InterPro"/>
</dbReference>
<gene>
    <name evidence="6" type="ORF">GCK72_010852</name>
</gene>
<dbReference type="InterPro" id="IPR016073">
    <property type="entry name" value="Skp1_comp_POZ"/>
</dbReference>
<protein>
    <recommendedName>
        <fullName evidence="8">Skp1-related protein</fullName>
    </recommendedName>
</protein>
<comment type="similarity">
    <text evidence="1">Belongs to the SKP1 family.</text>
</comment>